<comment type="caution">
    <text evidence="4">The sequence shown here is derived from an EMBL/GenBank/DDBJ whole genome shotgun (WGS) entry which is preliminary data.</text>
</comment>
<feature type="region of interest" description="Disordered" evidence="1">
    <location>
        <begin position="1"/>
        <end position="45"/>
    </location>
</feature>
<feature type="compositionally biased region" description="Polar residues" evidence="1">
    <location>
        <begin position="22"/>
        <end position="39"/>
    </location>
</feature>
<name>A0A5C7GRH5_9ROSI</name>
<dbReference type="Pfam" id="PF03469">
    <property type="entry name" value="XH"/>
    <property type="match status" value="1"/>
</dbReference>
<feature type="compositionally biased region" description="Basic and acidic residues" evidence="1">
    <location>
        <begin position="12"/>
        <end position="21"/>
    </location>
</feature>
<organism evidence="4 5">
    <name type="scientific">Acer yangbiense</name>
    <dbReference type="NCBI Taxonomy" id="1000413"/>
    <lineage>
        <taxon>Eukaryota</taxon>
        <taxon>Viridiplantae</taxon>
        <taxon>Streptophyta</taxon>
        <taxon>Embryophyta</taxon>
        <taxon>Tracheophyta</taxon>
        <taxon>Spermatophyta</taxon>
        <taxon>Magnoliopsida</taxon>
        <taxon>eudicotyledons</taxon>
        <taxon>Gunneridae</taxon>
        <taxon>Pentapetalae</taxon>
        <taxon>rosids</taxon>
        <taxon>malvids</taxon>
        <taxon>Sapindales</taxon>
        <taxon>Sapindaceae</taxon>
        <taxon>Hippocastanoideae</taxon>
        <taxon>Acereae</taxon>
        <taxon>Acer</taxon>
    </lineage>
</organism>
<gene>
    <name evidence="4" type="ORF">EZV62_026351</name>
</gene>
<keyword evidence="2" id="KW-0812">Transmembrane</keyword>
<keyword evidence="5" id="KW-1185">Reference proteome</keyword>
<feature type="domain" description="Factor of DNA methylation 1-5/IDN2" evidence="3">
    <location>
        <begin position="360"/>
        <end position="407"/>
    </location>
</feature>
<evidence type="ECO:0000313" key="4">
    <source>
        <dbReference type="EMBL" id="TXG47057.1"/>
    </source>
</evidence>
<keyword evidence="2" id="KW-1133">Transmembrane helix</keyword>
<reference evidence="5" key="1">
    <citation type="journal article" date="2019" name="Gigascience">
        <title>De novo genome assembly of the endangered Acer yangbiense, a plant species with extremely small populations endemic to Yunnan Province, China.</title>
        <authorList>
            <person name="Yang J."/>
            <person name="Wariss H.M."/>
            <person name="Tao L."/>
            <person name="Zhang R."/>
            <person name="Yun Q."/>
            <person name="Hollingsworth P."/>
            <person name="Dao Z."/>
            <person name="Luo G."/>
            <person name="Guo H."/>
            <person name="Ma Y."/>
            <person name="Sun W."/>
        </authorList>
    </citation>
    <scope>NUCLEOTIDE SEQUENCE [LARGE SCALE GENOMIC DNA]</scope>
    <source>
        <strain evidence="5">cv. Malutang</strain>
    </source>
</reference>
<protein>
    <recommendedName>
        <fullName evidence="3">Factor of DNA methylation 1-5/IDN2 domain-containing protein</fullName>
    </recommendedName>
</protein>
<accession>A0A5C7GRH5</accession>
<evidence type="ECO:0000259" key="3">
    <source>
        <dbReference type="Pfam" id="PF03469"/>
    </source>
</evidence>
<sequence length="407" mass="45715">MLVAGDLSASAEHVRELREADTVTQTRSSSRASEQQRTDVTTPSSVPVALSSVSVAPSSVPTASIPVRSTRVRFVQARRGTAGHTDQRSLVREAVPDRWERQIIEVISVVDALREEVRKRDRERQEQHEELIRMIRTLQGTSTQMHTDEPFHYEAPGVTPLQRDSAPVHGTETSHRETAASPPMLDFSCFFWFCVRGLFGVVASVAVLFSLCFAVLAGLFLATDKLVYTYARDTVANQPNYQLTKGSIEAKHLLAIVISVQEEIAKNKASRELLTCLLLEEHPGDEVTTRSTELFRAISSTRFLSLVINYIPVLYPPLYGNLPFFPNLIYLDLGIDILAGFALLVQFFNNSSNLEVLVLKEEIVDEEDDKLKNLKREDTEQVYNAVTVALNERNEYHLYGRNPEPEL</sequence>
<evidence type="ECO:0000256" key="1">
    <source>
        <dbReference type="SAM" id="MobiDB-lite"/>
    </source>
</evidence>
<dbReference type="EMBL" id="VAHF01000013">
    <property type="protein sequence ID" value="TXG47057.1"/>
    <property type="molecule type" value="Genomic_DNA"/>
</dbReference>
<feature type="transmembrane region" description="Helical" evidence="2">
    <location>
        <begin position="303"/>
        <end position="322"/>
    </location>
</feature>
<feature type="transmembrane region" description="Helical" evidence="2">
    <location>
        <begin position="190"/>
        <end position="222"/>
    </location>
</feature>
<keyword evidence="2" id="KW-0472">Membrane</keyword>
<evidence type="ECO:0000313" key="5">
    <source>
        <dbReference type="Proteomes" id="UP000323000"/>
    </source>
</evidence>
<dbReference type="InterPro" id="IPR005379">
    <property type="entry name" value="FDM1-5/IDN2_XH"/>
</dbReference>
<dbReference type="OrthoDB" id="1083020at2759"/>
<dbReference type="Proteomes" id="UP000323000">
    <property type="component" value="Chromosome 13"/>
</dbReference>
<proteinExistence type="predicted"/>
<evidence type="ECO:0000256" key="2">
    <source>
        <dbReference type="SAM" id="Phobius"/>
    </source>
</evidence>
<dbReference type="AlphaFoldDB" id="A0A5C7GRH5"/>